<evidence type="ECO:0008006" key="3">
    <source>
        <dbReference type="Google" id="ProtNLM"/>
    </source>
</evidence>
<dbReference type="Proteomes" id="UP000449547">
    <property type="component" value="Unassembled WGS sequence"/>
</dbReference>
<accession>A0A642UTH1</accession>
<reference evidence="1 2" key="1">
    <citation type="submission" date="2019-07" db="EMBL/GenBank/DDBJ databases">
        <title>Genome assembly of two rare yeast pathogens: Diutina rugosa and Trichomonascus ciferrii.</title>
        <authorList>
            <person name="Mixao V."/>
            <person name="Saus E."/>
            <person name="Hansen A."/>
            <person name="Lass-Flor C."/>
            <person name="Gabaldon T."/>
        </authorList>
    </citation>
    <scope>NUCLEOTIDE SEQUENCE [LARGE SCALE GENOMIC DNA]</scope>
    <source>
        <strain evidence="1 2">CBS 613</strain>
    </source>
</reference>
<comment type="caution">
    <text evidence="1">The sequence shown here is derived from an EMBL/GenBank/DDBJ whole genome shotgun (WGS) entry which is preliminary data.</text>
</comment>
<sequence>MAIPHRTSSVVDGIALNRVPQLPPITELPPAWLSEKYEKLDEFCQPHVTLSDTEKQVILEVGVQHYLAVSKKNTGGMPTVHISSDMLRRLGHDVTRMRVLQQSMFEDLTFLTLGETDIARAVNIFDDNRLICEFMKKHQLYEAVYPFRKFHHAHRDRVAKQISSVMAFHTMMGVFVVKDLLDQSHPDAGSLAEKIISGPKGLIQLALKGIS</sequence>
<dbReference type="EMBL" id="SWFT01000064">
    <property type="protein sequence ID" value="KAA8904019.1"/>
    <property type="molecule type" value="Genomic_DNA"/>
</dbReference>
<name>A0A642UTH1_DIURU</name>
<evidence type="ECO:0000313" key="2">
    <source>
        <dbReference type="Proteomes" id="UP000449547"/>
    </source>
</evidence>
<evidence type="ECO:0000313" key="1">
    <source>
        <dbReference type="EMBL" id="KAA8904019.1"/>
    </source>
</evidence>
<dbReference type="RefSeq" id="XP_034013104.1">
    <property type="nucleotide sequence ID" value="XM_034154571.1"/>
</dbReference>
<dbReference type="AlphaFoldDB" id="A0A642UTH1"/>
<dbReference type="VEuPathDB" id="FungiDB:DIURU_001971"/>
<gene>
    <name evidence="1" type="ORF">DIURU_001971</name>
</gene>
<organism evidence="1 2">
    <name type="scientific">Diutina rugosa</name>
    <name type="common">Yeast</name>
    <name type="synonym">Candida rugosa</name>
    <dbReference type="NCBI Taxonomy" id="5481"/>
    <lineage>
        <taxon>Eukaryota</taxon>
        <taxon>Fungi</taxon>
        <taxon>Dikarya</taxon>
        <taxon>Ascomycota</taxon>
        <taxon>Saccharomycotina</taxon>
        <taxon>Pichiomycetes</taxon>
        <taxon>Debaryomycetaceae</taxon>
        <taxon>Diutina</taxon>
    </lineage>
</organism>
<dbReference type="GeneID" id="54780622"/>
<keyword evidence="2" id="KW-1185">Reference proteome</keyword>
<proteinExistence type="predicted"/>
<protein>
    <recommendedName>
        <fullName evidence="3">RNase III domain-containing protein</fullName>
    </recommendedName>
</protein>